<protein>
    <submittedName>
        <fullName evidence="1">Uncharacterized protein</fullName>
    </submittedName>
</protein>
<dbReference type="EMBL" id="CM042890">
    <property type="protein sequence ID" value="KAI4310389.1"/>
    <property type="molecule type" value="Genomic_DNA"/>
</dbReference>
<dbReference type="Proteomes" id="UP001057402">
    <property type="component" value="Chromosome 11"/>
</dbReference>
<reference evidence="2" key="1">
    <citation type="journal article" date="2023" name="Front. Plant Sci.">
        <title>Chromosomal-level genome assembly of Melastoma candidum provides insights into trichome evolution.</title>
        <authorList>
            <person name="Zhong Y."/>
            <person name="Wu W."/>
            <person name="Sun C."/>
            <person name="Zou P."/>
            <person name="Liu Y."/>
            <person name="Dai S."/>
            <person name="Zhou R."/>
        </authorList>
    </citation>
    <scope>NUCLEOTIDE SEQUENCE [LARGE SCALE GENOMIC DNA]</scope>
</reference>
<evidence type="ECO:0000313" key="1">
    <source>
        <dbReference type="EMBL" id="KAI4310389.1"/>
    </source>
</evidence>
<evidence type="ECO:0000313" key="2">
    <source>
        <dbReference type="Proteomes" id="UP001057402"/>
    </source>
</evidence>
<comment type="caution">
    <text evidence="1">The sequence shown here is derived from an EMBL/GenBank/DDBJ whole genome shotgun (WGS) entry which is preliminary data.</text>
</comment>
<gene>
    <name evidence="1" type="ORF">MLD38_035371</name>
</gene>
<accession>A0ACB9LGH2</accession>
<sequence>MPDTTPIFDALGLKTFCELYVEVSVVKILEFYSNLNFYGDGHFIKFIRTSVNGVTLVYSALDVCYLYGCESTAEMQDFEKNEAFCIIVGHKVFLKNYMESTRLDICLRVLYHVVLFSLLHCAGSIDTIMPADAKVMVHLLEGIPFSLGALIFKHMEWSLSRREKSLSYGQKKTPSVTTAAKGKKHVKVLPASQKGSAPSAVEASASSALPSVAKELQLQVAKELQLQVAAQGEDIRVLQRLLMNAIRQLEGRDKFLYENLDA</sequence>
<proteinExistence type="predicted"/>
<organism evidence="1 2">
    <name type="scientific">Melastoma candidum</name>
    <dbReference type="NCBI Taxonomy" id="119954"/>
    <lineage>
        <taxon>Eukaryota</taxon>
        <taxon>Viridiplantae</taxon>
        <taxon>Streptophyta</taxon>
        <taxon>Embryophyta</taxon>
        <taxon>Tracheophyta</taxon>
        <taxon>Spermatophyta</taxon>
        <taxon>Magnoliopsida</taxon>
        <taxon>eudicotyledons</taxon>
        <taxon>Gunneridae</taxon>
        <taxon>Pentapetalae</taxon>
        <taxon>rosids</taxon>
        <taxon>malvids</taxon>
        <taxon>Myrtales</taxon>
        <taxon>Melastomataceae</taxon>
        <taxon>Melastomatoideae</taxon>
        <taxon>Melastomateae</taxon>
        <taxon>Melastoma</taxon>
    </lineage>
</organism>
<keyword evidence="2" id="KW-1185">Reference proteome</keyword>
<name>A0ACB9LGH2_9MYRT</name>